<evidence type="ECO:0000313" key="2">
    <source>
        <dbReference type="Proteomes" id="UP000257109"/>
    </source>
</evidence>
<gene>
    <name evidence="1" type="ORF">CR513_23092</name>
</gene>
<accession>A0A371GVE8</accession>
<dbReference type="AlphaFoldDB" id="A0A371GVE8"/>
<dbReference type="Proteomes" id="UP000257109">
    <property type="component" value="Unassembled WGS sequence"/>
</dbReference>
<feature type="non-terminal residue" evidence="1">
    <location>
        <position position="124"/>
    </location>
</feature>
<reference evidence="1" key="1">
    <citation type="submission" date="2018-05" db="EMBL/GenBank/DDBJ databases">
        <title>Draft genome of Mucuna pruriens seed.</title>
        <authorList>
            <person name="Nnadi N.E."/>
            <person name="Vos R."/>
            <person name="Hasami M.H."/>
            <person name="Devisetty U.K."/>
            <person name="Aguiy J.C."/>
        </authorList>
    </citation>
    <scope>NUCLEOTIDE SEQUENCE [LARGE SCALE GENOMIC DNA]</scope>
    <source>
        <strain evidence="1">JCA_2017</strain>
    </source>
</reference>
<dbReference type="EMBL" id="QJKJ01004355">
    <property type="protein sequence ID" value="RDX94515.1"/>
    <property type="molecule type" value="Genomic_DNA"/>
</dbReference>
<feature type="non-terminal residue" evidence="1">
    <location>
        <position position="1"/>
    </location>
</feature>
<keyword evidence="2" id="KW-1185">Reference proteome</keyword>
<sequence length="124" mass="13742">MGVSKGCSWAVLGRESLRSEVRGKTASEEWSSKIGIPGKNKEFNHVSLAHQSIMVARTYILVPTGFSIKLIGTPNMIFHLTKCFNRKLVASVNLTIGLYWSSGRSLVSHSFSVLSHLPRDVLRK</sequence>
<protein>
    <submittedName>
        <fullName evidence="1">Uncharacterized protein</fullName>
    </submittedName>
</protein>
<proteinExistence type="predicted"/>
<name>A0A371GVE8_MUCPR</name>
<organism evidence="1 2">
    <name type="scientific">Mucuna pruriens</name>
    <name type="common">Velvet bean</name>
    <name type="synonym">Dolichos pruriens</name>
    <dbReference type="NCBI Taxonomy" id="157652"/>
    <lineage>
        <taxon>Eukaryota</taxon>
        <taxon>Viridiplantae</taxon>
        <taxon>Streptophyta</taxon>
        <taxon>Embryophyta</taxon>
        <taxon>Tracheophyta</taxon>
        <taxon>Spermatophyta</taxon>
        <taxon>Magnoliopsida</taxon>
        <taxon>eudicotyledons</taxon>
        <taxon>Gunneridae</taxon>
        <taxon>Pentapetalae</taxon>
        <taxon>rosids</taxon>
        <taxon>fabids</taxon>
        <taxon>Fabales</taxon>
        <taxon>Fabaceae</taxon>
        <taxon>Papilionoideae</taxon>
        <taxon>50 kb inversion clade</taxon>
        <taxon>NPAAA clade</taxon>
        <taxon>indigoferoid/millettioid clade</taxon>
        <taxon>Phaseoleae</taxon>
        <taxon>Mucuna</taxon>
    </lineage>
</organism>
<comment type="caution">
    <text evidence="1">The sequence shown here is derived from an EMBL/GenBank/DDBJ whole genome shotgun (WGS) entry which is preliminary data.</text>
</comment>
<evidence type="ECO:0000313" key="1">
    <source>
        <dbReference type="EMBL" id="RDX94515.1"/>
    </source>
</evidence>